<organism evidence="2 3">
    <name type="scientific">Nocardiopsis sediminis</name>
    <dbReference type="NCBI Taxonomy" id="1778267"/>
    <lineage>
        <taxon>Bacteria</taxon>
        <taxon>Bacillati</taxon>
        <taxon>Actinomycetota</taxon>
        <taxon>Actinomycetes</taxon>
        <taxon>Streptosporangiales</taxon>
        <taxon>Nocardiopsidaceae</taxon>
        <taxon>Nocardiopsis</taxon>
    </lineage>
</organism>
<reference evidence="3" key="1">
    <citation type="journal article" date="2019" name="Int. J. Syst. Evol. Microbiol.">
        <title>The Global Catalogue of Microorganisms (GCM) 10K type strain sequencing project: providing services to taxonomists for standard genome sequencing and annotation.</title>
        <authorList>
            <consortium name="The Broad Institute Genomics Platform"/>
            <consortium name="The Broad Institute Genome Sequencing Center for Infectious Disease"/>
            <person name="Wu L."/>
            <person name="Ma J."/>
        </authorList>
    </citation>
    <scope>NUCLEOTIDE SEQUENCE [LARGE SCALE GENOMIC DNA]</scope>
    <source>
        <strain evidence="3">TBRC 1826</strain>
    </source>
</reference>
<evidence type="ECO:0000256" key="1">
    <source>
        <dbReference type="SAM" id="SignalP"/>
    </source>
</evidence>
<dbReference type="Proteomes" id="UP001595847">
    <property type="component" value="Unassembled WGS sequence"/>
</dbReference>
<name>A0ABV8FS93_9ACTN</name>
<keyword evidence="3" id="KW-1185">Reference proteome</keyword>
<dbReference type="EMBL" id="JBHSBH010000015">
    <property type="protein sequence ID" value="MFC3998975.1"/>
    <property type="molecule type" value="Genomic_DNA"/>
</dbReference>
<accession>A0ABV8FS93</accession>
<evidence type="ECO:0008006" key="4">
    <source>
        <dbReference type="Google" id="ProtNLM"/>
    </source>
</evidence>
<evidence type="ECO:0000313" key="2">
    <source>
        <dbReference type="EMBL" id="MFC3998975.1"/>
    </source>
</evidence>
<protein>
    <recommendedName>
        <fullName evidence="4">Secreted protein</fullName>
    </recommendedName>
</protein>
<gene>
    <name evidence="2" type="ORF">ACFOVU_23850</name>
</gene>
<proteinExistence type="predicted"/>
<feature type="chain" id="PRO_5045730884" description="Secreted protein" evidence="1">
    <location>
        <begin position="23"/>
        <end position="67"/>
    </location>
</feature>
<keyword evidence="1" id="KW-0732">Signal</keyword>
<comment type="caution">
    <text evidence="2">The sequence shown here is derived from an EMBL/GenBank/DDBJ whole genome shotgun (WGS) entry which is preliminary data.</text>
</comment>
<dbReference type="RefSeq" id="WP_378537161.1">
    <property type="nucleotide sequence ID" value="NZ_JBHSBH010000015.1"/>
</dbReference>
<feature type="signal peptide" evidence="1">
    <location>
        <begin position="1"/>
        <end position="22"/>
    </location>
</feature>
<sequence length="67" mass="6296">MNRLLSCAAAAAIAAGAVLGTAVPASSDAVPAAAQGDQAKSCDDGLGGITKHFGVKVCPTLDGAGKG</sequence>
<evidence type="ECO:0000313" key="3">
    <source>
        <dbReference type="Proteomes" id="UP001595847"/>
    </source>
</evidence>